<dbReference type="RefSeq" id="WP_380696658.1">
    <property type="nucleotide sequence ID" value="NZ_JBHRYR010000003.1"/>
</dbReference>
<proteinExistence type="inferred from homology"/>
<protein>
    <recommendedName>
        <fullName evidence="3 10">4-diphosphocytidyl-2-C-methyl-D-erythritol kinase</fullName>
        <shortName evidence="10">CMK</shortName>
        <ecNumber evidence="2 10">2.7.1.148</ecNumber>
    </recommendedName>
    <alternativeName>
        <fullName evidence="9 10">4-(cytidine-5'-diphospho)-2-C-methyl-D-erythritol kinase</fullName>
    </alternativeName>
</protein>
<evidence type="ECO:0000256" key="5">
    <source>
        <dbReference type="ARBA" id="ARBA00022741"/>
    </source>
</evidence>
<reference evidence="14" key="1">
    <citation type="journal article" date="2019" name="Int. J. Syst. Evol. Microbiol.">
        <title>The Global Catalogue of Microorganisms (GCM) 10K type strain sequencing project: providing services to taxonomists for standard genome sequencing and annotation.</title>
        <authorList>
            <consortium name="The Broad Institute Genomics Platform"/>
            <consortium name="The Broad Institute Genome Sequencing Center for Infectious Disease"/>
            <person name="Wu L."/>
            <person name="Ma J."/>
        </authorList>
    </citation>
    <scope>NUCLEOTIDE SEQUENCE [LARGE SCALE GENOMIC DNA]</scope>
    <source>
        <strain evidence="14">IBRC 10765</strain>
    </source>
</reference>
<feature type="domain" description="GHMP kinase C-terminal" evidence="12">
    <location>
        <begin position="194"/>
        <end position="264"/>
    </location>
</feature>
<evidence type="ECO:0000256" key="2">
    <source>
        <dbReference type="ARBA" id="ARBA00012052"/>
    </source>
</evidence>
<dbReference type="PANTHER" id="PTHR43527:SF2">
    <property type="entry name" value="4-DIPHOSPHOCYTIDYL-2-C-METHYL-D-ERYTHRITOL KINASE, CHLOROPLASTIC"/>
    <property type="match status" value="1"/>
</dbReference>
<comment type="function">
    <text evidence="10">Catalyzes the phosphorylation of the position 2 hydroxy group of 4-diphosphocytidyl-2C-methyl-D-erythritol.</text>
</comment>
<dbReference type="Gene3D" id="3.30.70.890">
    <property type="entry name" value="GHMP kinase, C-terminal domain"/>
    <property type="match status" value="1"/>
</dbReference>
<dbReference type="SUPFAM" id="SSF54211">
    <property type="entry name" value="Ribosomal protein S5 domain 2-like"/>
    <property type="match status" value="1"/>
</dbReference>
<organism evidence="13 14">
    <name type="scientific">Saccharospirillum mangrovi</name>
    <dbReference type="NCBI Taxonomy" id="2161747"/>
    <lineage>
        <taxon>Bacteria</taxon>
        <taxon>Pseudomonadati</taxon>
        <taxon>Pseudomonadota</taxon>
        <taxon>Gammaproteobacteria</taxon>
        <taxon>Oceanospirillales</taxon>
        <taxon>Saccharospirillaceae</taxon>
        <taxon>Saccharospirillum</taxon>
    </lineage>
</organism>
<dbReference type="Gene3D" id="3.30.230.10">
    <property type="match status" value="1"/>
</dbReference>
<dbReference type="EMBL" id="JBHRYR010000003">
    <property type="protein sequence ID" value="MFC3853471.1"/>
    <property type="molecule type" value="Genomic_DNA"/>
</dbReference>
<dbReference type="InterPro" id="IPR013750">
    <property type="entry name" value="GHMP_kinase_C_dom"/>
</dbReference>
<name>A0ABV8A1H2_9GAMM</name>
<sequence>MSKGAFPNHRVVSPAKLNLMLHITGRRPDGYHELQTLFQLLAYGDEMDFQLTAQPQIDLHSQINIPVQDNLIWRAAQMLLPRRKNTHGVRITLHKHLPLGGGVGGGSSNAATTLLMLNTLWACELSTDQLAELGQALGADVPVFVRGHSAWAEGIGEALTPVTLPEQWFLVACPSVSVSTAAIFQHPGLTRNSQITTIRTALAGGGRNDCETTVRALYPEIQRMLDRLAAWGTARLTGTGGCGFVSFADQDAATEAAADMASEYRVFVAQGVNRSPVLTYLETLP</sequence>
<dbReference type="NCBIfam" id="TIGR00154">
    <property type="entry name" value="ispE"/>
    <property type="match status" value="1"/>
</dbReference>
<evidence type="ECO:0000256" key="1">
    <source>
        <dbReference type="ARBA" id="ARBA00009684"/>
    </source>
</evidence>
<comment type="catalytic activity">
    <reaction evidence="10">
        <text>4-CDP-2-C-methyl-D-erythritol + ATP = 4-CDP-2-C-methyl-D-erythritol 2-phosphate + ADP + H(+)</text>
        <dbReference type="Rhea" id="RHEA:18437"/>
        <dbReference type="ChEBI" id="CHEBI:15378"/>
        <dbReference type="ChEBI" id="CHEBI:30616"/>
        <dbReference type="ChEBI" id="CHEBI:57823"/>
        <dbReference type="ChEBI" id="CHEBI:57919"/>
        <dbReference type="ChEBI" id="CHEBI:456216"/>
        <dbReference type="EC" id="2.7.1.148"/>
    </reaction>
</comment>
<evidence type="ECO:0000256" key="8">
    <source>
        <dbReference type="ARBA" id="ARBA00023229"/>
    </source>
</evidence>
<comment type="caution">
    <text evidence="13">The sequence shown here is derived from an EMBL/GenBank/DDBJ whole genome shotgun (WGS) entry which is preliminary data.</text>
</comment>
<evidence type="ECO:0000256" key="4">
    <source>
        <dbReference type="ARBA" id="ARBA00022679"/>
    </source>
</evidence>
<evidence type="ECO:0000259" key="11">
    <source>
        <dbReference type="Pfam" id="PF00288"/>
    </source>
</evidence>
<keyword evidence="4 10" id="KW-0808">Transferase</keyword>
<dbReference type="PANTHER" id="PTHR43527">
    <property type="entry name" value="4-DIPHOSPHOCYTIDYL-2-C-METHYL-D-ERYTHRITOL KINASE, CHLOROPLASTIC"/>
    <property type="match status" value="1"/>
</dbReference>
<comment type="similarity">
    <text evidence="1 10">Belongs to the GHMP kinase family. IspE subfamily.</text>
</comment>
<evidence type="ECO:0000313" key="14">
    <source>
        <dbReference type="Proteomes" id="UP001595617"/>
    </source>
</evidence>
<dbReference type="GO" id="GO:0050515">
    <property type="term" value="F:4-(cytidine 5'-diphospho)-2-C-methyl-D-erythritol kinase activity"/>
    <property type="evidence" value="ECO:0007669"/>
    <property type="project" value="UniProtKB-EC"/>
</dbReference>
<keyword evidence="5 10" id="KW-0547">Nucleotide-binding</keyword>
<evidence type="ECO:0000313" key="13">
    <source>
        <dbReference type="EMBL" id="MFC3853471.1"/>
    </source>
</evidence>
<dbReference type="InterPro" id="IPR020568">
    <property type="entry name" value="Ribosomal_Su5_D2-typ_SF"/>
</dbReference>
<evidence type="ECO:0000256" key="7">
    <source>
        <dbReference type="ARBA" id="ARBA00022840"/>
    </source>
</evidence>
<dbReference type="SUPFAM" id="SSF55060">
    <property type="entry name" value="GHMP Kinase, C-terminal domain"/>
    <property type="match status" value="1"/>
</dbReference>
<dbReference type="InterPro" id="IPR006204">
    <property type="entry name" value="GHMP_kinase_N_dom"/>
</dbReference>
<keyword evidence="6 10" id="KW-0418">Kinase</keyword>
<gene>
    <name evidence="10 13" type="primary">ispE</name>
    <name evidence="13" type="ORF">ACFOOG_11560</name>
</gene>
<evidence type="ECO:0000256" key="3">
    <source>
        <dbReference type="ARBA" id="ARBA00017473"/>
    </source>
</evidence>
<evidence type="ECO:0000256" key="10">
    <source>
        <dbReference type="HAMAP-Rule" id="MF_00061"/>
    </source>
</evidence>
<feature type="domain" description="GHMP kinase N-terminal" evidence="11">
    <location>
        <begin position="70"/>
        <end position="147"/>
    </location>
</feature>
<dbReference type="EC" id="2.7.1.148" evidence="2 10"/>
<keyword evidence="14" id="KW-1185">Reference proteome</keyword>
<dbReference type="Pfam" id="PF00288">
    <property type="entry name" value="GHMP_kinases_N"/>
    <property type="match status" value="1"/>
</dbReference>
<dbReference type="PIRSF" id="PIRSF010376">
    <property type="entry name" value="IspE"/>
    <property type="match status" value="1"/>
</dbReference>
<dbReference type="InterPro" id="IPR014721">
    <property type="entry name" value="Ribsml_uS5_D2-typ_fold_subgr"/>
</dbReference>
<keyword evidence="8 10" id="KW-0414">Isoprene biosynthesis</keyword>
<dbReference type="InterPro" id="IPR036554">
    <property type="entry name" value="GHMP_kinase_C_sf"/>
</dbReference>
<dbReference type="HAMAP" id="MF_00061">
    <property type="entry name" value="IspE"/>
    <property type="match status" value="1"/>
</dbReference>
<feature type="active site" evidence="10">
    <location>
        <position position="140"/>
    </location>
</feature>
<feature type="binding site" evidence="10">
    <location>
        <begin position="98"/>
        <end position="108"/>
    </location>
    <ligand>
        <name>ATP</name>
        <dbReference type="ChEBI" id="CHEBI:30616"/>
    </ligand>
</feature>
<dbReference type="InterPro" id="IPR004424">
    <property type="entry name" value="IspE"/>
</dbReference>
<keyword evidence="7 10" id="KW-0067">ATP-binding</keyword>
<evidence type="ECO:0000259" key="12">
    <source>
        <dbReference type="Pfam" id="PF08544"/>
    </source>
</evidence>
<dbReference type="Pfam" id="PF08544">
    <property type="entry name" value="GHMP_kinases_C"/>
    <property type="match status" value="1"/>
</dbReference>
<dbReference type="Proteomes" id="UP001595617">
    <property type="component" value="Unassembled WGS sequence"/>
</dbReference>
<evidence type="ECO:0000256" key="9">
    <source>
        <dbReference type="ARBA" id="ARBA00032554"/>
    </source>
</evidence>
<evidence type="ECO:0000256" key="6">
    <source>
        <dbReference type="ARBA" id="ARBA00022777"/>
    </source>
</evidence>
<accession>A0ABV8A1H2</accession>
<comment type="pathway">
    <text evidence="10">Isoprenoid biosynthesis; isopentenyl diphosphate biosynthesis via DXP pathway; isopentenyl diphosphate from 1-deoxy-D-xylulose 5-phosphate: step 3/6.</text>
</comment>
<feature type="active site" evidence="10">
    <location>
        <position position="16"/>
    </location>
</feature>